<reference evidence="3" key="1">
    <citation type="submission" date="2015-05" db="EMBL/GenBank/DDBJ databases">
        <title>The complete genome of Altererythrobacter atlanticus strain 26DY36.</title>
        <authorList>
            <person name="Wu Y.-H."/>
            <person name="Cheng H."/>
            <person name="Wu X.-W."/>
        </authorList>
    </citation>
    <scope>NUCLEOTIDE SEQUENCE [LARGE SCALE GENOMIC DNA]</scope>
    <source>
        <strain evidence="3">26DY36</strain>
    </source>
</reference>
<gene>
    <name evidence="3" type="ORF">WYH_03192</name>
</gene>
<dbReference type="PATRIC" id="fig|1267766.3.peg.3237"/>
<dbReference type="InterPro" id="IPR027051">
    <property type="entry name" value="XdhC_Rossmann_dom"/>
</dbReference>
<dbReference type="PANTHER" id="PTHR30388">
    <property type="entry name" value="ALDEHYDE OXIDOREDUCTASE MOLYBDENUM COFACTOR ASSEMBLY PROTEIN"/>
    <property type="match status" value="1"/>
</dbReference>
<dbReference type="InterPro" id="IPR003777">
    <property type="entry name" value="XdhC_CoxI"/>
</dbReference>
<evidence type="ECO:0000259" key="1">
    <source>
        <dbReference type="Pfam" id="PF02625"/>
    </source>
</evidence>
<feature type="domain" description="XdhC- CoxI" evidence="1">
    <location>
        <begin position="25"/>
        <end position="80"/>
    </location>
</feature>
<evidence type="ECO:0000313" key="3">
    <source>
        <dbReference type="EMBL" id="AKH44211.1"/>
    </source>
</evidence>
<feature type="domain" description="XdhC Rossmann" evidence="2">
    <location>
        <begin position="147"/>
        <end position="276"/>
    </location>
</feature>
<dbReference type="Gene3D" id="3.40.50.720">
    <property type="entry name" value="NAD(P)-binding Rossmann-like Domain"/>
    <property type="match status" value="1"/>
</dbReference>
<dbReference type="AlphaFoldDB" id="A0A0F7KY88"/>
<accession>A0A0F7KY88</accession>
<dbReference type="InterPro" id="IPR052698">
    <property type="entry name" value="MoCofactor_Util/Proc"/>
</dbReference>
<keyword evidence="4" id="KW-1185">Reference proteome</keyword>
<evidence type="ECO:0000313" key="4">
    <source>
        <dbReference type="Proteomes" id="UP000034392"/>
    </source>
</evidence>
<dbReference type="OrthoDB" id="9815497at2"/>
<name>A0A0F7KY88_9SPHN</name>
<dbReference type="STRING" id="1267766.WYH_03192"/>
<protein>
    <submittedName>
        <fullName evidence="3">XdhC and CoxI family protein</fullName>
    </submittedName>
</protein>
<dbReference type="Pfam" id="PF13478">
    <property type="entry name" value="XdhC_C"/>
    <property type="match status" value="1"/>
</dbReference>
<evidence type="ECO:0000259" key="2">
    <source>
        <dbReference type="Pfam" id="PF13478"/>
    </source>
</evidence>
<dbReference type="Pfam" id="PF02625">
    <property type="entry name" value="XdhC_CoxI"/>
    <property type="match status" value="1"/>
</dbReference>
<proteinExistence type="predicted"/>
<dbReference type="EMBL" id="CP011452">
    <property type="protein sequence ID" value="AKH44211.1"/>
    <property type="molecule type" value="Genomic_DNA"/>
</dbReference>
<dbReference type="PANTHER" id="PTHR30388:SF4">
    <property type="entry name" value="MOLYBDENUM COFACTOR INSERTION CHAPERONE PAOD"/>
    <property type="match status" value="1"/>
</dbReference>
<organism evidence="3 4">
    <name type="scientific">Croceibacterium atlanticum</name>
    <dbReference type="NCBI Taxonomy" id="1267766"/>
    <lineage>
        <taxon>Bacteria</taxon>
        <taxon>Pseudomonadati</taxon>
        <taxon>Pseudomonadota</taxon>
        <taxon>Alphaproteobacteria</taxon>
        <taxon>Sphingomonadales</taxon>
        <taxon>Erythrobacteraceae</taxon>
        <taxon>Croceibacterium</taxon>
    </lineage>
</organism>
<sequence>MMTAQRPSRSDDRAALRAACEPGTGLCTIVGIEGSFSRRLGAQLAVHPDGGITGSLADGCLEKQLASEIERARGQGAVVKRFGAGSPIIDFRLPCGSGLDILIDPQPDHRACRQAVNHLDLRRPATLDLDAGQGLLRERRYIPPMRLALFGEGPELEELAQLAGAAGIEVSARRKDDPSALSLGKAPQGEEIDEWTAVILLFHDHEWEQALLQWALQTPAFHIGAQGGAEARNNRMNGLRAAGVAEDQLQRISSPIGLIPRSREPSVLALSVLAQVVGEYEALHPHG</sequence>
<dbReference type="Proteomes" id="UP000034392">
    <property type="component" value="Chromosome"/>
</dbReference>
<dbReference type="KEGG" id="aay:WYH_03192"/>